<dbReference type="PANTHER" id="PTHR14490:SF5">
    <property type="entry name" value="PROTEIN KRI1 HOMOLOG"/>
    <property type="match status" value="1"/>
</dbReference>
<evidence type="ECO:0000256" key="3">
    <source>
        <dbReference type="SAM" id="MobiDB-lite"/>
    </source>
</evidence>
<feature type="compositionally biased region" description="Acidic residues" evidence="3">
    <location>
        <begin position="523"/>
        <end position="532"/>
    </location>
</feature>
<feature type="region of interest" description="Disordered" evidence="3">
    <location>
        <begin position="88"/>
        <end position="141"/>
    </location>
</feature>
<feature type="compositionally biased region" description="Low complexity" evidence="3">
    <location>
        <begin position="53"/>
        <end position="67"/>
    </location>
</feature>
<feature type="region of interest" description="Disordered" evidence="3">
    <location>
        <begin position="364"/>
        <end position="387"/>
    </location>
</feature>
<feature type="region of interest" description="Disordered" evidence="3">
    <location>
        <begin position="257"/>
        <end position="277"/>
    </location>
</feature>
<feature type="compositionally biased region" description="Low complexity" evidence="3">
    <location>
        <begin position="779"/>
        <end position="791"/>
    </location>
</feature>
<dbReference type="GO" id="GO:0005730">
    <property type="term" value="C:nucleolus"/>
    <property type="evidence" value="ECO:0007669"/>
    <property type="project" value="TreeGrafter"/>
</dbReference>
<dbReference type="InterPro" id="IPR018034">
    <property type="entry name" value="Kri1"/>
</dbReference>
<feature type="compositionally biased region" description="Basic residues" evidence="3">
    <location>
        <begin position="561"/>
        <end position="571"/>
    </location>
</feature>
<feature type="compositionally biased region" description="Basic and acidic residues" evidence="3">
    <location>
        <begin position="372"/>
        <end position="384"/>
    </location>
</feature>
<feature type="region of interest" description="Disordered" evidence="3">
    <location>
        <begin position="712"/>
        <end position="825"/>
    </location>
</feature>
<sequence>MEFKINEDFAKRYNMYRQKEEYQKLKSRFGDVKISKKSANKTAGDGESDFDSDSSSSSSSSATSSTAEEWEQREHEDFLRLYDALCRGDPVVNDPNKTWFRPRPEEGDKEGIRMEEEEEEEKKKDDARSKKKKKKKSAEKPLLLKDHVRELLLSGDTADLEAQDVADSKNWNGKKNEDPSVQKHAFLRETEGLFEISDGEEAPLLQRKMPSTTGEQESQKACGGKSLPDTSHFTFAINGSGADQEFLRDYLVNRRWKSSEPAKKAKQQPRKTDDSPDALVDALLDATTAVNRNQSKTTALMADEDLDADDEFLVKARQFEYRWNNNDANLVAEYPRTTAIRSRFEEEDRDFIKSYPRNITSTLRQPAPGKLTRAEKRKAHEERKRQKKAAKMAELQHLKRLKIAEFAEKLERIRKTCGDGVSLGPLDRFANAAVEESAEAGEEETVAEEVVDALENDWNPEEHDRLVQKLFGKEYYGAVTGDDDLDEPPAFSDDDDEDEGDLNSGRYQPRRRHRDEAVRDLEPAGDDEEAEEPVTLTKNHSHASAIERAAKDLEGTLAPRSRGRKRAHVGSRLKAALDRRKPIFDPTKNPDFEKYFDEFYQLDCEDILTGSRPGEDIHCRFKYREVKPNDFGLTTEEILAADDKELNRYASVKLMSAYRTEEEEERDVRKYHRQKMQLKKHQLIPSLLGQQPDAKEEGQDLAVADQSVSAVPAANPSEDLHGSAQHQLSKKTLKRLRKKANKSLLAESVAQQAQSSEEATHSTQVTHSCTSDQKHNHMTTAAVAVDTSAAAKRCRHNEEPTGPAQPPAKKHRHSSGKPKISKERLEAAGIDVKQFRYMHFNKERGSN</sequence>
<dbReference type="GO" id="GO:0030686">
    <property type="term" value="C:90S preribosome"/>
    <property type="evidence" value="ECO:0007669"/>
    <property type="project" value="TreeGrafter"/>
</dbReference>
<feature type="region of interest" description="Disordered" evidence="3">
    <location>
        <begin position="33"/>
        <end position="73"/>
    </location>
</feature>
<feature type="domain" description="Kri1-like C-terminal" evidence="4">
    <location>
        <begin position="592"/>
        <end position="679"/>
    </location>
</feature>
<protein>
    <recommendedName>
        <fullName evidence="2">Protein KRI1 homolog</fullName>
    </recommendedName>
</protein>
<dbReference type="Pfam" id="PF12936">
    <property type="entry name" value="Kri1_C"/>
    <property type="match status" value="1"/>
</dbReference>
<dbReference type="GO" id="GO:0000447">
    <property type="term" value="P:endonucleolytic cleavage in ITS1 to separate SSU-rRNA from 5.8S rRNA and LSU-rRNA from tricistronic rRNA transcript (SSU-rRNA, 5.8S rRNA, LSU-rRNA)"/>
    <property type="evidence" value="ECO:0007669"/>
    <property type="project" value="TreeGrafter"/>
</dbReference>
<evidence type="ECO:0000313" key="5">
    <source>
        <dbReference type="EMBL" id="JAP60290.1"/>
    </source>
</evidence>
<feature type="compositionally biased region" description="Polar residues" evidence="3">
    <location>
        <begin position="749"/>
        <end position="771"/>
    </location>
</feature>
<dbReference type="InterPro" id="IPR024626">
    <property type="entry name" value="Kri1-like_C"/>
</dbReference>
<accession>A0A0V0J417</accession>
<comment type="similarity">
    <text evidence="1">Belongs to the KRI1 family.</text>
</comment>
<feature type="compositionally biased region" description="Acidic residues" evidence="3">
    <location>
        <begin position="481"/>
        <end position="501"/>
    </location>
</feature>
<evidence type="ECO:0000259" key="4">
    <source>
        <dbReference type="Pfam" id="PF12936"/>
    </source>
</evidence>
<evidence type="ECO:0000256" key="2">
    <source>
        <dbReference type="ARBA" id="ARBA00017294"/>
    </source>
</evidence>
<reference evidence="5" key="1">
    <citation type="submission" date="2016-01" db="EMBL/GenBank/DDBJ databases">
        <title>Reference transcriptome for the parasite Schistocephalus solidus: insights into the molecular evolution of parasitism.</title>
        <authorList>
            <person name="Hebert F.O."/>
            <person name="Grambauer S."/>
            <person name="Barber I."/>
            <person name="Landry C.R."/>
            <person name="Aubin-Horth N."/>
        </authorList>
    </citation>
    <scope>NUCLEOTIDE SEQUENCE</scope>
</reference>
<feature type="compositionally biased region" description="Basic and acidic residues" evidence="3">
    <location>
        <begin position="102"/>
        <end position="114"/>
    </location>
</feature>
<proteinExistence type="inferred from homology"/>
<dbReference type="PANTHER" id="PTHR14490">
    <property type="entry name" value="ZINC FINGER, ZZ TYPE"/>
    <property type="match status" value="1"/>
</dbReference>
<feature type="region of interest" description="Disordered" evidence="3">
    <location>
        <begin position="478"/>
        <end position="574"/>
    </location>
</feature>
<feature type="compositionally biased region" description="Basic residues" evidence="3">
    <location>
        <begin position="728"/>
        <end position="741"/>
    </location>
</feature>
<dbReference type="Pfam" id="PF05178">
    <property type="entry name" value="Kri1"/>
    <property type="match status" value="1"/>
</dbReference>
<evidence type="ECO:0000256" key="1">
    <source>
        <dbReference type="ARBA" id="ARBA00007473"/>
    </source>
</evidence>
<dbReference type="AlphaFoldDB" id="A0A0V0J417"/>
<name>A0A0V0J417_SCHSO</name>
<organism evidence="5">
    <name type="scientific">Schistocephalus solidus</name>
    <name type="common">Tapeworm</name>
    <dbReference type="NCBI Taxonomy" id="70667"/>
    <lineage>
        <taxon>Eukaryota</taxon>
        <taxon>Metazoa</taxon>
        <taxon>Spiralia</taxon>
        <taxon>Lophotrochozoa</taxon>
        <taxon>Platyhelminthes</taxon>
        <taxon>Cestoda</taxon>
        <taxon>Eucestoda</taxon>
        <taxon>Diphyllobothriidea</taxon>
        <taxon>Diphyllobothriidae</taxon>
        <taxon>Schistocephalus</taxon>
    </lineage>
</organism>
<gene>
    <name evidence="5" type="primary">KRI1</name>
    <name evidence="5" type="ORF">TR166984</name>
</gene>
<dbReference type="EMBL" id="GEEE01002935">
    <property type="protein sequence ID" value="JAP60290.1"/>
    <property type="molecule type" value="Transcribed_RNA"/>
</dbReference>